<gene>
    <name evidence="6" type="ORF">VNO77_07426</name>
</gene>
<dbReference type="AlphaFoldDB" id="A0AAN9QW59"/>
<keyword evidence="7" id="KW-1185">Reference proteome</keyword>
<dbReference type="EMBL" id="JAYMYQ010000002">
    <property type="protein sequence ID" value="KAK7349774.1"/>
    <property type="molecule type" value="Genomic_DNA"/>
</dbReference>
<dbReference type="Pfam" id="PF03514">
    <property type="entry name" value="GRAS"/>
    <property type="match status" value="1"/>
</dbReference>
<proteinExistence type="inferred from homology"/>
<evidence type="ECO:0000256" key="3">
    <source>
        <dbReference type="ARBA" id="ARBA00023163"/>
    </source>
</evidence>
<accession>A0AAN9QW59</accession>
<comment type="caution">
    <text evidence="5">Lacks conserved residue(s) required for the propagation of feature annotation.</text>
</comment>
<comment type="caution">
    <text evidence="6">The sequence shown here is derived from an EMBL/GenBank/DDBJ whole genome shotgun (WGS) entry which is preliminary data.</text>
</comment>
<keyword evidence="3" id="KW-0804">Transcription</keyword>
<dbReference type="PANTHER" id="PTHR31636">
    <property type="entry name" value="OSJNBA0084A10.13 PROTEIN-RELATED"/>
    <property type="match status" value="1"/>
</dbReference>
<evidence type="ECO:0000256" key="4">
    <source>
        <dbReference type="ARBA" id="ARBA00023242"/>
    </source>
</evidence>
<keyword evidence="2" id="KW-0805">Transcription regulation</keyword>
<protein>
    <submittedName>
        <fullName evidence="6">Uncharacterized protein</fullName>
    </submittedName>
</protein>
<evidence type="ECO:0000313" key="6">
    <source>
        <dbReference type="EMBL" id="KAK7349774.1"/>
    </source>
</evidence>
<dbReference type="PROSITE" id="PS50985">
    <property type="entry name" value="GRAS"/>
    <property type="match status" value="1"/>
</dbReference>
<feature type="region of interest" description="SAW" evidence="5">
    <location>
        <begin position="443"/>
        <end position="515"/>
    </location>
</feature>
<evidence type="ECO:0000256" key="1">
    <source>
        <dbReference type="ARBA" id="ARBA00004123"/>
    </source>
</evidence>
<evidence type="ECO:0000313" key="7">
    <source>
        <dbReference type="Proteomes" id="UP001367508"/>
    </source>
</evidence>
<dbReference type="GO" id="GO:0005634">
    <property type="term" value="C:nucleus"/>
    <property type="evidence" value="ECO:0007669"/>
    <property type="project" value="UniProtKB-SubCell"/>
</dbReference>
<dbReference type="InterPro" id="IPR005202">
    <property type="entry name" value="TF_GRAS"/>
</dbReference>
<organism evidence="6 7">
    <name type="scientific">Canavalia gladiata</name>
    <name type="common">Sword bean</name>
    <name type="synonym">Dolichos gladiatus</name>
    <dbReference type="NCBI Taxonomy" id="3824"/>
    <lineage>
        <taxon>Eukaryota</taxon>
        <taxon>Viridiplantae</taxon>
        <taxon>Streptophyta</taxon>
        <taxon>Embryophyta</taxon>
        <taxon>Tracheophyta</taxon>
        <taxon>Spermatophyta</taxon>
        <taxon>Magnoliopsida</taxon>
        <taxon>eudicotyledons</taxon>
        <taxon>Gunneridae</taxon>
        <taxon>Pentapetalae</taxon>
        <taxon>rosids</taxon>
        <taxon>fabids</taxon>
        <taxon>Fabales</taxon>
        <taxon>Fabaceae</taxon>
        <taxon>Papilionoideae</taxon>
        <taxon>50 kb inversion clade</taxon>
        <taxon>NPAAA clade</taxon>
        <taxon>indigoferoid/millettioid clade</taxon>
        <taxon>Phaseoleae</taxon>
        <taxon>Canavalia</taxon>
    </lineage>
</organism>
<feature type="short sequence motif" description="VHIID" evidence="5">
    <location>
        <begin position="251"/>
        <end position="255"/>
    </location>
</feature>
<evidence type="ECO:0000256" key="2">
    <source>
        <dbReference type="ARBA" id="ARBA00023015"/>
    </source>
</evidence>
<comment type="similarity">
    <text evidence="5">Belongs to the GRAS family.</text>
</comment>
<dbReference type="Proteomes" id="UP001367508">
    <property type="component" value="Unassembled WGS sequence"/>
</dbReference>
<comment type="subcellular location">
    <subcellularLocation>
        <location evidence="1">Nucleus</location>
    </subcellularLocation>
</comment>
<evidence type="ECO:0000256" key="5">
    <source>
        <dbReference type="PROSITE-ProRule" id="PRU01191"/>
    </source>
</evidence>
<reference evidence="6 7" key="1">
    <citation type="submission" date="2024-01" db="EMBL/GenBank/DDBJ databases">
        <title>The genomes of 5 underutilized Papilionoideae crops provide insights into root nodulation and disease resistanc.</title>
        <authorList>
            <person name="Jiang F."/>
        </authorList>
    </citation>
    <scope>NUCLEOTIDE SEQUENCE [LARGE SCALE GENOMIC DNA]</scope>
    <source>
        <strain evidence="6">LVBAO_FW01</strain>
        <tissue evidence="6">Leaves</tissue>
    </source>
</reference>
<keyword evidence="4" id="KW-0539">Nucleus</keyword>
<name>A0AAN9QW59_CANGL</name>
<sequence length="516" mass="59280">MYPKTPWSPLYEDQSSNFDDQFDVDAHVGASGFNSLFYTLEDTSSSSSSFPLPSIMLINDHNFHYPIKKDTLQLPTLMEVYDLSMEFDDFDLTLRDHHQVLGVQGYLEESVGEDAITWSPTSSINSDLSSNQKPLTLPLQGMEIENQVSVLHMLKALGEAIYHGQKALVEVILKCMRQKVSPITSPLERLAFYLCQNMTTEQGDCYLTQEASKNFEVAFRTFYQGLPHGKFAHFVANLAILEAIPHDSEVIHIVDFDMGEGSQWPPMFEAIATLHKTLKLTSIKWREESSQCVFSPWKFEEIRRELYELARSCGLKLEVEEKEMEKVVSELKKMDKRDGRREFFAFNCMVDLPHMGRGRSRRHVMKFLNLIKTCKSRGIVTFGDGGACEKLKNDLEFKSFFEGHLVHYQTLLESIESHVPIHLTDARTAMECLFVAPYISSSAWSQNWEEIRENCHLETQIGLEGYRLNKAILMEVREMLSGSEGSYQAKIEGWNDNELILEWRGTQLTRVSSWRN</sequence>